<organism evidence="1 4">
    <name type="scientific">Salmonella enterica subsp. enterica serovar Bovismorbificans</name>
    <dbReference type="NCBI Taxonomy" id="58097"/>
    <lineage>
        <taxon>Bacteria</taxon>
        <taxon>Pseudomonadati</taxon>
        <taxon>Pseudomonadota</taxon>
        <taxon>Gammaproteobacteria</taxon>
        <taxon>Enterobacterales</taxon>
        <taxon>Enterobacteriaceae</taxon>
        <taxon>Salmonella</taxon>
    </lineage>
</organism>
<evidence type="ECO:0000313" key="1">
    <source>
        <dbReference type="EMBL" id="CNU00588.1"/>
    </source>
</evidence>
<protein>
    <submittedName>
        <fullName evidence="1">Uncharacterized protein</fullName>
    </submittedName>
</protein>
<sequence>MAMDSHMEITGFREECVSAFEEINSQPFF</sequence>
<evidence type="ECO:0000313" key="2">
    <source>
        <dbReference type="EMBL" id="CNU91726.1"/>
    </source>
</evidence>
<dbReference type="Proteomes" id="UP000042394">
    <property type="component" value="Unassembled WGS sequence"/>
</dbReference>
<dbReference type="EMBL" id="CQPD01000013">
    <property type="protein sequence ID" value="CNU00588.1"/>
    <property type="molecule type" value="Genomic_DNA"/>
</dbReference>
<name>A0A655C7F9_SALET</name>
<dbReference type="EMBL" id="CQPA01000042">
    <property type="protein sequence ID" value="CNU91726.1"/>
    <property type="molecule type" value="Genomic_DNA"/>
</dbReference>
<reference evidence="3 4" key="1">
    <citation type="submission" date="2015-03" db="EMBL/GenBank/DDBJ databases">
        <authorList>
            <consortium name="Pathogen Informatics"/>
        </authorList>
    </citation>
    <scope>NUCLEOTIDE SEQUENCE [LARGE SCALE GENOMIC DNA]</scope>
    <source>
        <strain evidence="2 3">A1104</strain>
        <strain evidence="1 4">D4891</strain>
    </source>
</reference>
<evidence type="ECO:0000313" key="4">
    <source>
        <dbReference type="Proteomes" id="UP000042394"/>
    </source>
</evidence>
<accession>A0A655C7F9</accession>
<dbReference type="Proteomes" id="UP000041314">
    <property type="component" value="Unassembled WGS sequence"/>
</dbReference>
<proteinExistence type="predicted"/>
<dbReference type="AlphaFoldDB" id="A0A655C7F9"/>
<gene>
    <name evidence="2" type="ORF">ERS008198_03880</name>
    <name evidence="1" type="ORF">ERS008207_01574</name>
</gene>
<evidence type="ECO:0000313" key="3">
    <source>
        <dbReference type="Proteomes" id="UP000041314"/>
    </source>
</evidence>